<dbReference type="STRING" id="145388.A0A0D2LL26"/>
<dbReference type="RefSeq" id="XP_013906098.1">
    <property type="nucleotide sequence ID" value="XM_014050644.1"/>
</dbReference>
<dbReference type="KEGG" id="mng:MNEG_0868"/>
<dbReference type="GO" id="GO:0032259">
    <property type="term" value="P:methylation"/>
    <property type="evidence" value="ECO:0007669"/>
    <property type="project" value="UniProtKB-KW"/>
</dbReference>
<dbReference type="InterPro" id="IPR001870">
    <property type="entry name" value="B30.2/SPRY"/>
</dbReference>
<dbReference type="GeneID" id="25726986"/>
<dbReference type="InterPro" id="IPR013320">
    <property type="entry name" value="ConA-like_dom_sf"/>
</dbReference>
<feature type="compositionally biased region" description="Low complexity" evidence="3">
    <location>
        <begin position="290"/>
        <end position="299"/>
    </location>
</feature>
<sequence>MSAAGSQPEASVAAAGKSEAEGEVKANARRNSKKRGDRRVAHVDEVAAKPEDYVHLIPYKKPALDKEGWRPVALSKADRAPQLQLSEDRLSVTGHKGYRLIRATHGAHEGTWYCEATITHLGETGHCRLGWATSKAELQAPVGFDAFGFSYRDAEGSKVSKALREPYGEPYVEGDVIGLLLHMPPGGRSMEAADAEVVRWKGGLYTVQDDSEKEAQPLPGSGVAFARNGALQGVAFADIPEGTYYPAASLYTRHRQSEGATVAFNFGPAFKFAPPRVDGWPEARPASELAGDPPAATVAPGGGAQPAGGAAAAPSMAPPAAGAAC</sequence>
<keyword evidence="6" id="KW-1185">Reference proteome</keyword>
<dbReference type="PANTHER" id="PTHR10598">
    <property type="entry name" value="SET1/ASH2 HISTONE METHYLTRANSFERASE COMPLEX SUBUNIT ASH2"/>
    <property type="match status" value="1"/>
</dbReference>
<proteinExistence type="predicted"/>
<accession>A0A0D2LL26</accession>
<dbReference type="PROSITE" id="PS50188">
    <property type="entry name" value="B302_SPRY"/>
    <property type="match status" value="1"/>
</dbReference>
<dbReference type="OrthoDB" id="10266026at2759"/>
<evidence type="ECO:0000256" key="3">
    <source>
        <dbReference type="SAM" id="MobiDB-lite"/>
    </source>
</evidence>
<evidence type="ECO:0000313" key="6">
    <source>
        <dbReference type="Proteomes" id="UP000054498"/>
    </source>
</evidence>
<feature type="region of interest" description="Disordered" evidence="3">
    <location>
        <begin position="1"/>
        <end position="43"/>
    </location>
</feature>
<feature type="compositionally biased region" description="Basic residues" evidence="3">
    <location>
        <begin position="27"/>
        <end position="37"/>
    </location>
</feature>
<feature type="region of interest" description="Disordered" evidence="3">
    <location>
        <begin position="278"/>
        <end position="315"/>
    </location>
</feature>
<dbReference type="GO" id="GO:0048188">
    <property type="term" value="C:Set1C/COMPASS complex"/>
    <property type="evidence" value="ECO:0007669"/>
    <property type="project" value="InterPro"/>
</dbReference>
<evidence type="ECO:0000313" key="5">
    <source>
        <dbReference type="EMBL" id="KIZ07079.1"/>
    </source>
</evidence>
<dbReference type="AlphaFoldDB" id="A0A0D2LL26"/>
<dbReference type="GO" id="GO:0000976">
    <property type="term" value="F:transcription cis-regulatory region binding"/>
    <property type="evidence" value="ECO:0007669"/>
    <property type="project" value="TreeGrafter"/>
</dbReference>
<reference evidence="5 6" key="1">
    <citation type="journal article" date="2013" name="BMC Genomics">
        <title>Reconstruction of the lipid metabolism for the microalga Monoraphidium neglectum from its genome sequence reveals characteristics suitable for biofuel production.</title>
        <authorList>
            <person name="Bogen C."/>
            <person name="Al-Dilaimi A."/>
            <person name="Albersmeier A."/>
            <person name="Wichmann J."/>
            <person name="Grundmann M."/>
            <person name="Rupp O."/>
            <person name="Lauersen K.J."/>
            <person name="Blifernez-Klassen O."/>
            <person name="Kalinowski J."/>
            <person name="Goesmann A."/>
            <person name="Mussgnug J.H."/>
            <person name="Kruse O."/>
        </authorList>
    </citation>
    <scope>NUCLEOTIDE SEQUENCE [LARGE SCALE GENOMIC DNA]</scope>
    <source>
        <strain evidence="5 6">SAG 48.87</strain>
    </source>
</reference>
<evidence type="ECO:0000256" key="2">
    <source>
        <dbReference type="ARBA" id="ARBA00023242"/>
    </source>
</evidence>
<evidence type="ECO:0000259" key="4">
    <source>
        <dbReference type="PROSITE" id="PS50188"/>
    </source>
</evidence>
<evidence type="ECO:0000256" key="1">
    <source>
        <dbReference type="ARBA" id="ARBA00004123"/>
    </source>
</evidence>
<dbReference type="Pfam" id="PF00622">
    <property type="entry name" value="SPRY"/>
    <property type="match status" value="1"/>
</dbReference>
<dbReference type="InterPro" id="IPR037353">
    <property type="entry name" value="ASH2"/>
</dbReference>
<dbReference type="InterPro" id="IPR043136">
    <property type="entry name" value="B30.2/SPRY_sf"/>
</dbReference>
<dbReference type="Gene3D" id="2.60.120.920">
    <property type="match status" value="1"/>
</dbReference>
<dbReference type="Proteomes" id="UP000054498">
    <property type="component" value="Unassembled WGS sequence"/>
</dbReference>
<dbReference type="GO" id="GO:0008168">
    <property type="term" value="F:methyltransferase activity"/>
    <property type="evidence" value="ECO:0007669"/>
    <property type="project" value="UniProtKB-KW"/>
</dbReference>
<dbReference type="SMART" id="SM00449">
    <property type="entry name" value="SPRY"/>
    <property type="match status" value="1"/>
</dbReference>
<keyword evidence="5" id="KW-0808">Transferase</keyword>
<dbReference type="CDD" id="cd12872">
    <property type="entry name" value="SPRY_Ash2"/>
    <property type="match status" value="1"/>
</dbReference>
<keyword evidence="2" id="KW-0539">Nucleus</keyword>
<name>A0A0D2LL26_9CHLO</name>
<dbReference type="EMBL" id="KK100297">
    <property type="protein sequence ID" value="KIZ07079.1"/>
    <property type="molecule type" value="Genomic_DNA"/>
</dbReference>
<comment type="subcellular location">
    <subcellularLocation>
        <location evidence="1">Nucleus</location>
    </subcellularLocation>
</comment>
<dbReference type="FunFam" id="2.60.120.920:FF:000043">
    <property type="entry name" value="Protein TRAUCO"/>
    <property type="match status" value="1"/>
</dbReference>
<feature type="domain" description="B30.2/SPRY" evidence="4">
    <location>
        <begin position="52"/>
        <end position="241"/>
    </location>
</feature>
<dbReference type="InterPro" id="IPR003877">
    <property type="entry name" value="SPRY_dom"/>
</dbReference>
<dbReference type="PANTHER" id="PTHR10598:SF0">
    <property type="entry name" value="SET1_ASH2 HISTONE METHYLTRANSFERASE COMPLEX SUBUNIT ASH2"/>
    <property type="match status" value="1"/>
</dbReference>
<protein>
    <submittedName>
        <fullName evidence="5">Set1/Ash2 histone methyltransferase complex subunit ASH2</fullName>
    </submittedName>
</protein>
<keyword evidence="5" id="KW-0489">Methyltransferase</keyword>
<dbReference type="SUPFAM" id="SSF49899">
    <property type="entry name" value="Concanavalin A-like lectins/glucanases"/>
    <property type="match status" value="1"/>
</dbReference>
<gene>
    <name evidence="5" type="ORF">MNEG_0868</name>
</gene>
<organism evidence="5 6">
    <name type="scientific">Monoraphidium neglectum</name>
    <dbReference type="NCBI Taxonomy" id="145388"/>
    <lineage>
        <taxon>Eukaryota</taxon>
        <taxon>Viridiplantae</taxon>
        <taxon>Chlorophyta</taxon>
        <taxon>core chlorophytes</taxon>
        <taxon>Chlorophyceae</taxon>
        <taxon>CS clade</taxon>
        <taxon>Sphaeropleales</taxon>
        <taxon>Selenastraceae</taxon>
        <taxon>Monoraphidium</taxon>
    </lineage>
</organism>